<dbReference type="RefSeq" id="WP_130649847.1">
    <property type="nucleotide sequence ID" value="NZ_BMHA01000003.1"/>
</dbReference>
<accession>A0A8J3A6X8</accession>
<organism evidence="1 2">
    <name type="scientific">Egicoccus halophilus</name>
    <dbReference type="NCBI Taxonomy" id="1670830"/>
    <lineage>
        <taxon>Bacteria</taxon>
        <taxon>Bacillati</taxon>
        <taxon>Actinomycetota</taxon>
        <taxon>Nitriliruptoria</taxon>
        <taxon>Egicoccales</taxon>
        <taxon>Egicoccaceae</taxon>
        <taxon>Egicoccus</taxon>
    </lineage>
</organism>
<keyword evidence="2" id="KW-1185">Reference proteome</keyword>
<reference evidence="1" key="1">
    <citation type="journal article" date="2014" name="Int. J. Syst. Evol. Microbiol.">
        <title>Complete genome sequence of Corynebacterium casei LMG S-19264T (=DSM 44701T), isolated from a smear-ripened cheese.</title>
        <authorList>
            <consortium name="US DOE Joint Genome Institute (JGI-PGF)"/>
            <person name="Walter F."/>
            <person name="Albersmeier A."/>
            <person name="Kalinowski J."/>
            <person name="Ruckert C."/>
        </authorList>
    </citation>
    <scope>NUCLEOTIDE SEQUENCE</scope>
    <source>
        <strain evidence="1">CGMCC 1.14988</strain>
    </source>
</reference>
<evidence type="ECO:0008006" key="3">
    <source>
        <dbReference type="Google" id="ProtNLM"/>
    </source>
</evidence>
<evidence type="ECO:0000313" key="1">
    <source>
        <dbReference type="EMBL" id="GGI04941.1"/>
    </source>
</evidence>
<dbReference type="OrthoDB" id="3534000at2"/>
<proteinExistence type="predicted"/>
<dbReference type="EMBL" id="BMHA01000003">
    <property type="protein sequence ID" value="GGI04941.1"/>
    <property type="molecule type" value="Genomic_DNA"/>
</dbReference>
<dbReference type="Gene3D" id="3.30.1050.10">
    <property type="entry name" value="SCP2 sterol-binding domain"/>
    <property type="match status" value="1"/>
</dbReference>
<evidence type="ECO:0000313" key="2">
    <source>
        <dbReference type="Proteomes" id="UP000650511"/>
    </source>
</evidence>
<reference evidence="1" key="2">
    <citation type="submission" date="2020-09" db="EMBL/GenBank/DDBJ databases">
        <authorList>
            <person name="Sun Q."/>
            <person name="Zhou Y."/>
        </authorList>
    </citation>
    <scope>NUCLEOTIDE SEQUENCE</scope>
    <source>
        <strain evidence="1">CGMCC 1.14988</strain>
    </source>
</reference>
<sequence>MATVEEVDAVLWQLLGRFGEVDEDLRALLPSRRTIEARCPDLDYVRHAEWRQGELFVLDEAPPRRADIRISMVSDDLVAIANGELAFSRAYASNRVRLDASMTDLLRLRAVL</sequence>
<comment type="caution">
    <text evidence="1">The sequence shown here is derived from an EMBL/GenBank/DDBJ whole genome shotgun (WGS) entry which is preliminary data.</text>
</comment>
<dbReference type="InterPro" id="IPR036527">
    <property type="entry name" value="SCP2_sterol-bd_dom_sf"/>
</dbReference>
<dbReference type="AlphaFoldDB" id="A0A8J3A6X8"/>
<protein>
    <recommendedName>
        <fullName evidence="3">SCP-2 sterol transfer family protein</fullName>
    </recommendedName>
</protein>
<dbReference type="SUPFAM" id="SSF55718">
    <property type="entry name" value="SCP-like"/>
    <property type="match status" value="1"/>
</dbReference>
<dbReference type="Proteomes" id="UP000650511">
    <property type="component" value="Unassembled WGS sequence"/>
</dbReference>
<name>A0A8J3A6X8_9ACTN</name>
<gene>
    <name evidence="1" type="ORF">GCM10011354_11610</name>
</gene>